<dbReference type="NCBIfam" id="TIGR01725">
    <property type="entry name" value="phge_HK97_gp10"/>
    <property type="match status" value="1"/>
</dbReference>
<sequence length="153" mass="16631">MKIKNLKRLQRKLRRMSPVAKEEIRKALAESAAEIVALQKQIVPAASGDLRDSIEWRYGDAKKIRYSQSFKGASGGHELSVRISAGNEKVRYAHLVEFGAAPHIAGGKFEGAQHPGAPAQPFFYPAFRLGKKRAKARIGRAVGKAARKVAAGG</sequence>
<evidence type="ECO:0000313" key="1">
    <source>
        <dbReference type="EMBL" id="XCG51167.1"/>
    </source>
</evidence>
<dbReference type="EMBL" id="CP159253">
    <property type="protein sequence ID" value="XCG51167.1"/>
    <property type="molecule type" value="Genomic_DNA"/>
</dbReference>
<name>A0AAU8CW04_9HYPH</name>
<reference evidence="1" key="1">
    <citation type="submission" date="2024-06" db="EMBL/GenBank/DDBJ databases">
        <title>Mesorhizobium karijinii sp. nov., a symbiont of the iconic Swainsona formosa from arid Australia.</title>
        <authorList>
            <person name="Hill Y.J."/>
            <person name="Watkin E.L.J."/>
            <person name="O'Hara G.W."/>
            <person name="Terpolilli J."/>
            <person name="Tye M.L."/>
            <person name="Kohlmeier M.G."/>
        </authorList>
    </citation>
    <scope>NUCLEOTIDE SEQUENCE</scope>
    <source>
        <strain evidence="1">WSM2240</strain>
    </source>
</reference>
<dbReference type="InterPro" id="IPR010064">
    <property type="entry name" value="HK97-gp10_tail"/>
</dbReference>
<gene>
    <name evidence="1" type="ORF">ABVK50_12115</name>
</gene>
<organism evidence="1">
    <name type="scientific">Mesorhizobium sp. WSM2240</name>
    <dbReference type="NCBI Taxonomy" id="3228851"/>
    <lineage>
        <taxon>Bacteria</taxon>
        <taxon>Pseudomonadati</taxon>
        <taxon>Pseudomonadota</taxon>
        <taxon>Alphaproteobacteria</taxon>
        <taxon>Hyphomicrobiales</taxon>
        <taxon>Phyllobacteriaceae</taxon>
        <taxon>Mesorhizobium</taxon>
    </lineage>
</organism>
<accession>A0AAU8CW04</accession>
<dbReference type="Pfam" id="PF04883">
    <property type="entry name" value="HK97-gp10_like"/>
    <property type="match status" value="1"/>
</dbReference>
<dbReference type="AlphaFoldDB" id="A0AAU8CW04"/>
<proteinExistence type="predicted"/>
<protein>
    <submittedName>
        <fullName evidence="1">HK97-gp10 family putative phage morphogenesis protein</fullName>
    </submittedName>
</protein>
<dbReference type="RefSeq" id="WP_353641322.1">
    <property type="nucleotide sequence ID" value="NZ_CP159253.1"/>
</dbReference>